<dbReference type="PROSITE" id="PS50110">
    <property type="entry name" value="RESPONSE_REGULATORY"/>
    <property type="match status" value="1"/>
</dbReference>
<dbReference type="PANTHER" id="PTHR44591">
    <property type="entry name" value="STRESS RESPONSE REGULATOR PROTEIN 1"/>
    <property type="match status" value="1"/>
</dbReference>
<feature type="domain" description="Response regulatory" evidence="3">
    <location>
        <begin position="13"/>
        <end position="123"/>
    </location>
</feature>
<evidence type="ECO:0000259" key="3">
    <source>
        <dbReference type="PROSITE" id="PS50110"/>
    </source>
</evidence>
<proteinExistence type="predicted"/>
<accession>A0A5B2VQY4</accession>
<reference evidence="4 5" key="1">
    <citation type="submission" date="2019-09" db="EMBL/GenBank/DDBJ databases">
        <title>Salinarimonas rosea gen. nov., sp. nov., a new member of the a-2 subgroup of the Proteobacteria.</title>
        <authorList>
            <person name="Liu J."/>
        </authorList>
    </citation>
    <scope>NUCLEOTIDE SEQUENCE [LARGE SCALE GENOMIC DNA]</scope>
    <source>
        <strain evidence="4 5">BN140002</strain>
    </source>
</reference>
<protein>
    <submittedName>
        <fullName evidence="4">Response regulator</fullName>
    </submittedName>
</protein>
<dbReference type="EMBL" id="VUOA01000008">
    <property type="protein sequence ID" value="KAA2241204.1"/>
    <property type="molecule type" value="Genomic_DNA"/>
</dbReference>
<keyword evidence="5" id="KW-1185">Reference proteome</keyword>
<dbReference type="Gene3D" id="3.40.50.2300">
    <property type="match status" value="1"/>
</dbReference>
<dbReference type="InterPro" id="IPR001789">
    <property type="entry name" value="Sig_transdc_resp-reg_receiver"/>
</dbReference>
<dbReference type="AlphaFoldDB" id="A0A5B2VQY4"/>
<name>A0A5B2VQY4_9HYPH</name>
<organism evidence="4 5">
    <name type="scientific">Salinarimonas soli</name>
    <dbReference type="NCBI Taxonomy" id="1638099"/>
    <lineage>
        <taxon>Bacteria</taxon>
        <taxon>Pseudomonadati</taxon>
        <taxon>Pseudomonadota</taxon>
        <taxon>Alphaproteobacteria</taxon>
        <taxon>Hyphomicrobiales</taxon>
        <taxon>Salinarimonadaceae</taxon>
        <taxon>Salinarimonas</taxon>
    </lineage>
</organism>
<dbReference type="Proteomes" id="UP000323142">
    <property type="component" value="Unassembled WGS sequence"/>
</dbReference>
<evidence type="ECO:0000313" key="4">
    <source>
        <dbReference type="EMBL" id="KAA2241204.1"/>
    </source>
</evidence>
<dbReference type="InterPro" id="IPR011006">
    <property type="entry name" value="CheY-like_superfamily"/>
</dbReference>
<dbReference type="SMART" id="SM00448">
    <property type="entry name" value="REC"/>
    <property type="match status" value="1"/>
</dbReference>
<gene>
    <name evidence="4" type="ORF">F0L46_04200</name>
</gene>
<reference evidence="4 5" key="2">
    <citation type="submission" date="2019-09" db="EMBL/GenBank/DDBJ databases">
        <authorList>
            <person name="Jin C."/>
        </authorList>
    </citation>
    <scope>NUCLEOTIDE SEQUENCE [LARGE SCALE GENOMIC DNA]</scope>
    <source>
        <strain evidence="4 5">BN140002</strain>
    </source>
</reference>
<keyword evidence="1 2" id="KW-0597">Phosphoprotein</keyword>
<evidence type="ECO:0000256" key="1">
    <source>
        <dbReference type="ARBA" id="ARBA00022553"/>
    </source>
</evidence>
<evidence type="ECO:0000256" key="2">
    <source>
        <dbReference type="PROSITE-ProRule" id="PRU00169"/>
    </source>
</evidence>
<dbReference type="InterPro" id="IPR050595">
    <property type="entry name" value="Bact_response_regulator"/>
</dbReference>
<dbReference type="SUPFAM" id="SSF52172">
    <property type="entry name" value="CheY-like"/>
    <property type="match status" value="1"/>
</dbReference>
<dbReference type="OrthoDB" id="582170at2"/>
<feature type="modified residue" description="4-aspartylphosphate" evidence="2">
    <location>
        <position position="63"/>
    </location>
</feature>
<dbReference type="PANTHER" id="PTHR44591:SF24">
    <property type="entry name" value="PROTEIN-GLUTAMATE METHYLESTERASE_PROTEIN-GLUTAMINE GLUTAMINASE 1"/>
    <property type="match status" value="1"/>
</dbReference>
<sequence>MTMIETKDWNGLRVLVVEDEAMVSMLVEDMLLDLGCEIVGPAARIPAALDLASSAEIDAAVLDVNVAGQAIWPVADALSARGVPIVFTTGYGESGLQGAYVSHDVVQKPFQIDDLVRALSASLEKSAAR</sequence>
<comment type="caution">
    <text evidence="4">The sequence shown here is derived from an EMBL/GenBank/DDBJ whole genome shotgun (WGS) entry which is preliminary data.</text>
</comment>
<dbReference type="GO" id="GO:0000160">
    <property type="term" value="P:phosphorelay signal transduction system"/>
    <property type="evidence" value="ECO:0007669"/>
    <property type="project" value="InterPro"/>
</dbReference>
<evidence type="ECO:0000313" key="5">
    <source>
        <dbReference type="Proteomes" id="UP000323142"/>
    </source>
</evidence>
<dbReference type="Pfam" id="PF00072">
    <property type="entry name" value="Response_reg"/>
    <property type="match status" value="1"/>
</dbReference>